<feature type="transmembrane region" description="Helical" evidence="12">
    <location>
        <begin position="20"/>
        <end position="38"/>
    </location>
</feature>
<dbReference type="InterPro" id="IPR001503">
    <property type="entry name" value="Glyco_trans_10"/>
</dbReference>
<dbReference type="Gene3D" id="3.40.50.11660">
    <property type="entry name" value="Glycosyl transferase family 10, C-terminal domain"/>
    <property type="match status" value="1"/>
</dbReference>
<comment type="subcellular location">
    <subcellularLocation>
        <location evidence="1">Golgi apparatus membrane</location>
        <topology evidence="1">Single-pass type II membrane protein</topology>
    </subcellularLocation>
    <subcellularLocation>
        <location evidence="12">Golgi apparatus</location>
        <location evidence="12">Golgi stack membrane</location>
        <topology evidence="12">Single-pass type II membrane protein</topology>
    </subcellularLocation>
</comment>
<evidence type="ECO:0000256" key="3">
    <source>
        <dbReference type="ARBA" id="ARBA00008919"/>
    </source>
</evidence>
<keyword evidence="10 12" id="KW-0472">Membrane</keyword>
<dbReference type="PANTHER" id="PTHR48438">
    <property type="entry name" value="ALPHA-(1,3)-FUCOSYLTRANSFERASE C-RELATED"/>
    <property type="match status" value="1"/>
</dbReference>
<evidence type="ECO:0000256" key="7">
    <source>
        <dbReference type="ARBA" id="ARBA00022968"/>
    </source>
</evidence>
<evidence type="ECO:0000256" key="8">
    <source>
        <dbReference type="ARBA" id="ARBA00022989"/>
    </source>
</evidence>
<name>A0ABD3VM28_SINWO</name>
<dbReference type="EC" id="2.4.1.-" evidence="12"/>
<accession>A0ABD3VM28</accession>
<evidence type="ECO:0000256" key="6">
    <source>
        <dbReference type="ARBA" id="ARBA00022692"/>
    </source>
</evidence>
<keyword evidence="5 12" id="KW-0808">Transferase</keyword>
<dbReference type="InterPro" id="IPR055270">
    <property type="entry name" value="Glyco_tran_10_C"/>
</dbReference>
<gene>
    <name evidence="15" type="ORF">ACJMK2_008593</name>
</gene>
<keyword evidence="9 12" id="KW-0333">Golgi apparatus</keyword>
<dbReference type="AlphaFoldDB" id="A0ABD3VM28"/>
<feature type="domain" description="Fucosyltransferase N-terminal" evidence="14">
    <location>
        <begin position="74"/>
        <end position="193"/>
    </location>
</feature>
<evidence type="ECO:0000256" key="2">
    <source>
        <dbReference type="ARBA" id="ARBA00004922"/>
    </source>
</evidence>
<evidence type="ECO:0000256" key="9">
    <source>
        <dbReference type="ARBA" id="ARBA00023034"/>
    </source>
</evidence>
<keyword evidence="7" id="KW-0735">Signal-anchor</keyword>
<evidence type="ECO:0000256" key="10">
    <source>
        <dbReference type="ARBA" id="ARBA00023136"/>
    </source>
</evidence>
<organism evidence="15 16">
    <name type="scientific">Sinanodonta woodiana</name>
    <name type="common">Chinese pond mussel</name>
    <name type="synonym">Anodonta woodiana</name>
    <dbReference type="NCBI Taxonomy" id="1069815"/>
    <lineage>
        <taxon>Eukaryota</taxon>
        <taxon>Metazoa</taxon>
        <taxon>Spiralia</taxon>
        <taxon>Lophotrochozoa</taxon>
        <taxon>Mollusca</taxon>
        <taxon>Bivalvia</taxon>
        <taxon>Autobranchia</taxon>
        <taxon>Heteroconchia</taxon>
        <taxon>Palaeoheterodonta</taxon>
        <taxon>Unionida</taxon>
        <taxon>Unionoidea</taxon>
        <taxon>Unionidae</taxon>
        <taxon>Unioninae</taxon>
        <taxon>Sinanodonta</taxon>
    </lineage>
</organism>
<dbReference type="FunFam" id="3.40.50.11660:FF:000002">
    <property type="entry name" value="Alpha-(1,3)-fucosyltransferase"/>
    <property type="match status" value="1"/>
</dbReference>
<comment type="caution">
    <text evidence="15">The sequence shown here is derived from an EMBL/GenBank/DDBJ whole genome shotgun (WGS) entry which is preliminary data.</text>
</comment>
<dbReference type="Proteomes" id="UP001634394">
    <property type="component" value="Unassembled WGS sequence"/>
</dbReference>
<keyword evidence="6 12" id="KW-0812">Transmembrane</keyword>
<evidence type="ECO:0000256" key="4">
    <source>
        <dbReference type="ARBA" id="ARBA00022676"/>
    </source>
</evidence>
<evidence type="ECO:0000259" key="13">
    <source>
        <dbReference type="Pfam" id="PF00852"/>
    </source>
</evidence>
<evidence type="ECO:0000256" key="12">
    <source>
        <dbReference type="RuleBase" id="RU003832"/>
    </source>
</evidence>
<evidence type="ECO:0000256" key="5">
    <source>
        <dbReference type="ARBA" id="ARBA00022679"/>
    </source>
</evidence>
<comment type="similarity">
    <text evidence="3 12">Belongs to the glycosyltransferase 10 family.</text>
</comment>
<dbReference type="InterPro" id="IPR031481">
    <property type="entry name" value="Glyco_tran_10_N"/>
</dbReference>
<dbReference type="GO" id="GO:0032580">
    <property type="term" value="C:Golgi cisterna membrane"/>
    <property type="evidence" value="ECO:0007669"/>
    <property type="project" value="UniProtKB-SubCell"/>
</dbReference>
<keyword evidence="11" id="KW-0325">Glycoprotein</keyword>
<dbReference type="Pfam" id="PF00852">
    <property type="entry name" value="Glyco_transf_10"/>
    <property type="match status" value="1"/>
</dbReference>
<comment type="pathway">
    <text evidence="2">Protein modification; protein glycosylation.</text>
</comment>
<dbReference type="InterPro" id="IPR038577">
    <property type="entry name" value="GT10-like_C_sf"/>
</dbReference>
<reference evidence="15 16" key="1">
    <citation type="submission" date="2024-11" db="EMBL/GenBank/DDBJ databases">
        <title>Chromosome-level genome assembly of the freshwater bivalve Anodonta woodiana.</title>
        <authorList>
            <person name="Chen X."/>
        </authorList>
    </citation>
    <scope>NUCLEOTIDE SEQUENCE [LARGE SCALE GENOMIC DNA]</scope>
    <source>
        <strain evidence="15">MN2024</strain>
        <tissue evidence="15">Gills</tissue>
    </source>
</reference>
<evidence type="ECO:0000313" key="15">
    <source>
        <dbReference type="EMBL" id="KAL3862639.1"/>
    </source>
</evidence>
<dbReference type="EMBL" id="JBJQND010000011">
    <property type="protein sequence ID" value="KAL3862639.1"/>
    <property type="molecule type" value="Genomic_DNA"/>
</dbReference>
<evidence type="ECO:0000256" key="1">
    <source>
        <dbReference type="ARBA" id="ARBA00004323"/>
    </source>
</evidence>
<dbReference type="Pfam" id="PF17039">
    <property type="entry name" value="Glyco_tran_10_N"/>
    <property type="match status" value="1"/>
</dbReference>
<dbReference type="GO" id="GO:0000139">
    <property type="term" value="C:Golgi membrane"/>
    <property type="evidence" value="ECO:0007669"/>
    <property type="project" value="UniProtKB-SubCell"/>
</dbReference>
<keyword evidence="8 12" id="KW-1133">Transmembrane helix</keyword>
<dbReference type="SUPFAM" id="SSF53756">
    <property type="entry name" value="UDP-Glycosyltransferase/glycogen phosphorylase"/>
    <property type="match status" value="1"/>
</dbReference>
<proteinExistence type="inferred from homology"/>
<sequence length="429" mass="51146">MERLLWCFIRKPILQRRTRVCFSLCFLITLALIVHTRFVSLPEDEPVTIPEQDHGQFVQYFQRHSIPAENVVNKTKKILFWTKNFGTPPDIFAEKEKLCASHCGYICDLISDKRELNSSDAIMFHLYDSWLENWVLGTRKLVDFPTHRDPSQVWVLANMEPLGNLWGDFSVFNGLINWTMWYRRDATIILPYGEVYQLQPEDKRKVNTTINYYRQKSKLAAVRISNCADYARRYRVVKELQKYLKIDTYGTCYNNKCGARTENPYDEECNDKMMEYRFYLAFENSFCRDYVTEKYWLSIRRQQIPVVNWKHVDPATVLPHSYINVYDFPNLRDAAKYIKEVNENETLYNSYFKWKEDHVPGNKCLSCRVCRALNERPAIPQVYSNFSGWVYNDYCEAVNKHNLWKKNIDRHQFNIDHDLLVTNDTHSRK</sequence>
<evidence type="ECO:0000313" key="16">
    <source>
        <dbReference type="Proteomes" id="UP001634394"/>
    </source>
</evidence>
<feature type="domain" description="Fucosyltransferase C-terminal" evidence="13">
    <location>
        <begin position="214"/>
        <end position="389"/>
    </location>
</feature>
<dbReference type="PANTHER" id="PTHR48438:SF1">
    <property type="entry name" value="ALPHA-(1,3)-FUCOSYLTRANSFERASE C-RELATED"/>
    <property type="match status" value="1"/>
</dbReference>
<evidence type="ECO:0000256" key="11">
    <source>
        <dbReference type="ARBA" id="ARBA00023180"/>
    </source>
</evidence>
<dbReference type="GO" id="GO:0008417">
    <property type="term" value="F:fucosyltransferase activity"/>
    <property type="evidence" value="ECO:0007669"/>
    <property type="project" value="UniProtKB-ARBA"/>
</dbReference>
<keyword evidence="4 12" id="KW-0328">Glycosyltransferase</keyword>
<evidence type="ECO:0000259" key="14">
    <source>
        <dbReference type="Pfam" id="PF17039"/>
    </source>
</evidence>
<protein>
    <recommendedName>
        <fullName evidence="12">Fucosyltransferase</fullName>
        <ecNumber evidence="12">2.4.1.-</ecNumber>
    </recommendedName>
</protein>
<keyword evidence="16" id="KW-1185">Reference proteome</keyword>